<evidence type="ECO:0000256" key="2">
    <source>
        <dbReference type="ARBA" id="ARBA00007363"/>
    </source>
</evidence>
<dbReference type="GO" id="GO:0016020">
    <property type="term" value="C:membrane"/>
    <property type="evidence" value="ECO:0007669"/>
    <property type="project" value="UniProtKB-SubCell"/>
</dbReference>
<keyword evidence="5 6" id="KW-0472">Membrane</keyword>
<keyword evidence="3 6" id="KW-0812">Transmembrane</keyword>
<sequence>MSQRLIMNSYRFLMRVSKSGSQQKSYLQKRYFSDNPVSKVDKPIEQATVSQNPRDLLRNVVYPSDFEKKMLVWGGRYKSVEDVPKKVMFEELYHAKNKCRIKAANIMIVATIIGCLVAIYLGKQARARGETVQKMNLDWHKEINRRMDEEEEKKKNQIK</sequence>
<comment type="caution">
    <text evidence="7">The sequence shown here is derived from an EMBL/GenBank/DDBJ whole genome shotgun (WGS) entry which is preliminary data.</text>
</comment>
<dbReference type="Pfam" id="PF06388">
    <property type="entry name" value="DUF1075"/>
    <property type="match status" value="1"/>
</dbReference>
<evidence type="ECO:0000256" key="3">
    <source>
        <dbReference type="ARBA" id="ARBA00022692"/>
    </source>
</evidence>
<feature type="transmembrane region" description="Helical" evidence="6">
    <location>
        <begin position="103"/>
        <end position="122"/>
    </location>
</feature>
<protein>
    <submittedName>
        <fullName evidence="7">Uncharacterized protein</fullName>
    </submittedName>
</protein>
<dbReference type="PANTHER" id="PTHR13674">
    <property type="entry name" value="GROWTH AND TRANSFORMATION-DEPENDENT PROTEIN"/>
    <property type="match status" value="1"/>
</dbReference>
<evidence type="ECO:0000313" key="8">
    <source>
        <dbReference type="Proteomes" id="UP000291343"/>
    </source>
</evidence>
<reference evidence="7 8" key="1">
    <citation type="journal article" date="2017" name="Gigascience">
        <title>Genome sequence of the small brown planthopper, Laodelphax striatellus.</title>
        <authorList>
            <person name="Zhu J."/>
            <person name="Jiang F."/>
            <person name="Wang X."/>
            <person name="Yang P."/>
            <person name="Bao Y."/>
            <person name="Zhao W."/>
            <person name="Wang W."/>
            <person name="Lu H."/>
            <person name="Wang Q."/>
            <person name="Cui N."/>
            <person name="Li J."/>
            <person name="Chen X."/>
            <person name="Luo L."/>
            <person name="Yu J."/>
            <person name="Kang L."/>
            <person name="Cui F."/>
        </authorList>
    </citation>
    <scope>NUCLEOTIDE SEQUENCE [LARGE SCALE GENOMIC DNA]</scope>
    <source>
        <strain evidence="7">Lst14</strain>
    </source>
</reference>
<proteinExistence type="inferred from homology"/>
<evidence type="ECO:0000256" key="4">
    <source>
        <dbReference type="ARBA" id="ARBA00022989"/>
    </source>
</evidence>
<evidence type="ECO:0000256" key="5">
    <source>
        <dbReference type="ARBA" id="ARBA00023136"/>
    </source>
</evidence>
<gene>
    <name evidence="7" type="ORF">LSTR_LSTR013360</name>
</gene>
<comment type="subcellular location">
    <subcellularLocation>
        <location evidence="1">Membrane</location>
        <topology evidence="1">Single-pass membrane protein</topology>
    </subcellularLocation>
</comment>
<evidence type="ECO:0000256" key="6">
    <source>
        <dbReference type="SAM" id="Phobius"/>
    </source>
</evidence>
<evidence type="ECO:0000256" key="1">
    <source>
        <dbReference type="ARBA" id="ARBA00004167"/>
    </source>
</evidence>
<keyword evidence="8" id="KW-1185">Reference proteome</keyword>
<name>A0A482XBV8_LAOST</name>
<dbReference type="InterPro" id="IPR009432">
    <property type="entry name" value="DUF1075"/>
</dbReference>
<dbReference type="OrthoDB" id="8193498at2759"/>
<dbReference type="InParanoid" id="A0A482XBV8"/>
<dbReference type="FunCoup" id="A0A482XBV8">
    <property type="interactions" value="766"/>
</dbReference>
<organism evidence="7 8">
    <name type="scientific">Laodelphax striatellus</name>
    <name type="common">Small brown planthopper</name>
    <name type="synonym">Delphax striatella</name>
    <dbReference type="NCBI Taxonomy" id="195883"/>
    <lineage>
        <taxon>Eukaryota</taxon>
        <taxon>Metazoa</taxon>
        <taxon>Ecdysozoa</taxon>
        <taxon>Arthropoda</taxon>
        <taxon>Hexapoda</taxon>
        <taxon>Insecta</taxon>
        <taxon>Pterygota</taxon>
        <taxon>Neoptera</taxon>
        <taxon>Paraneoptera</taxon>
        <taxon>Hemiptera</taxon>
        <taxon>Auchenorrhyncha</taxon>
        <taxon>Fulgoroidea</taxon>
        <taxon>Delphacidae</taxon>
        <taxon>Criomorphinae</taxon>
        <taxon>Laodelphax</taxon>
    </lineage>
</organism>
<keyword evidence="4 6" id="KW-1133">Transmembrane helix</keyword>
<evidence type="ECO:0000313" key="7">
    <source>
        <dbReference type="EMBL" id="RZF42771.1"/>
    </source>
</evidence>
<accession>A0A482XBV8</accession>
<dbReference type="STRING" id="195883.A0A482XBV8"/>
<dbReference type="Proteomes" id="UP000291343">
    <property type="component" value="Unassembled WGS sequence"/>
</dbReference>
<dbReference type="AlphaFoldDB" id="A0A482XBV8"/>
<comment type="similarity">
    <text evidence="2">Belongs to the UPF0389 family.</text>
</comment>
<dbReference type="PANTHER" id="PTHR13674:SF5">
    <property type="entry name" value="UPF0389 PROTEIN CG9231"/>
    <property type="match status" value="1"/>
</dbReference>
<dbReference type="EMBL" id="QKKF02014409">
    <property type="protein sequence ID" value="RZF42771.1"/>
    <property type="molecule type" value="Genomic_DNA"/>
</dbReference>